<dbReference type="Gene3D" id="1.10.630.10">
    <property type="entry name" value="Cytochrome P450"/>
    <property type="match status" value="1"/>
</dbReference>
<sequence length="297" mass="33599">MVTESDLPHLSYLLCVVWETFRIHPVGPFLIPHKSTKPTIINGYHIPGGTHVFINTHGLGRNRRVWDNVEEFLPERHLLTATSSGTRGRVEISHGADFKILSSSAGKMKCPRAPLGVAFVLTALARLFHYFYWAPLHDGIDTKEVYGMSMRKAKPLVVVATPRLATHMLHRLSTSRYVHNICMSLSLNMYAGNHAIDSSYPHNYGRFEDSHYYNVKPEKPQIESEEDQPLVLVQPPTLSCIFGTPYKGVEVKERSQIFYTAAHFVLDDPDVTDAFVLEVPNELLNLKEGVHLIKGWK</sequence>
<dbReference type="SUPFAM" id="SSF48264">
    <property type="entry name" value="Cytochrome P450"/>
    <property type="match status" value="1"/>
</dbReference>
<dbReference type="InterPro" id="IPR002401">
    <property type="entry name" value="Cyt_P450_E_grp-I"/>
</dbReference>
<proteinExistence type="predicted"/>
<organism evidence="1 2">
    <name type="scientific">Stephania cephalantha</name>
    <dbReference type="NCBI Taxonomy" id="152367"/>
    <lineage>
        <taxon>Eukaryota</taxon>
        <taxon>Viridiplantae</taxon>
        <taxon>Streptophyta</taxon>
        <taxon>Embryophyta</taxon>
        <taxon>Tracheophyta</taxon>
        <taxon>Spermatophyta</taxon>
        <taxon>Magnoliopsida</taxon>
        <taxon>Ranunculales</taxon>
        <taxon>Menispermaceae</taxon>
        <taxon>Menispermoideae</taxon>
        <taxon>Cissampelideae</taxon>
        <taxon>Stephania</taxon>
    </lineage>
</organism>
<dbReference type="PANTHER" id="PTHR47949">
    <property type="entry name" value="CYTOCHROME P450 703A2-RELATED-RELATED"/>
    <property type="match status" value="1"/>
</dbReference>
<dbReference type="GO" id="GO:0020037">
    <property type="term" value="F:heme binding"/>
    <property type="evidence" value="ECO:0007669"/>
    <property type="project" value="InterPro"/>
</dbReference>
<dbReference type="GO" id="GO:0005506">
    <property type="term" value="F:iron ion binding"/>
    <property type="evidence" value="ECO:0007669"/>
    <property type="project" value="InterPro"/>
</dbReference>
<keyword evidence="2" id="KW-1185">Reference proteome</keyword>
<comment type="caution">
    <text evidence="1">The sequence shown here is derived from an EMBL/GenBank/DDBJ whole genome shotgun (WGS) entry which is preliminary data.</text>
</comment>
<dbReference type="InterPro" id="IPR001128">
    <property type="entry name" value="Cyt_P450"/>
</dbReference>
<protein>
    <submittedName>
        <fullName evidence="1">Uncharacterized protein</fullName>
    </submittedName>
</protein>
<evidence type="ECO:0000313" key="1">
    <source>
        <dbReference type="EMBL" id="KAK9083882.1"/>
    </source>
</evidence>
<dbReference type="GO" id="GO:0044550">
    <property type="term" value="P:secondary metabolite biosynthetic process"/>
    <property type="evidence" value="ECO:0007669"/>
    <property type="project" value="UniProtKB-ARBA"/>
</dbReference>
<name>A0AAP0E3X2_9MAGN</name>
<dbReference type="InterPro" id="IPR036396">
    <property type="entry name" value="Cyt_P450_sf"/>
</dbReference>
<dbReference type="AlphaFoldDB" id="A0AAP0E3X2"/>
<dbReference type="Proteomes" id="UP001419268">
    <property type="component" value="Unassembled WGS sequence"/>
</dbReference>
<dbReference type="Pfam" id="PF00067">
    <property type="entry name" value="p450"/>
    <property type="match status" value="1"/>
</dbReference>
<gene>
    <name evidence="1" type="ORF">Scep_030353</name>
</gene>
<dbReference type="EMBL" id="JBBNAG010000013">
    <property type="protein sequence ID" value="KAK9083882.1"/>
    <property type="molecule type" value="Genomic_DNA"/>
</dbReference>
<evidence type="ECO:0000313" key="2">
    <source>
        <dbReference type="Proteomes" id="UP001419268"/>
    </source>
</evidence>
<dbReference type="PANTHER" id="PTHR47949:SF3">
    <property type="entry name" value="CYTOCHROME P450 703A2"/>
    <property type="match status" value="1"/>
</dbReference>
<dbReference type="GO" id="GO:0016705">
    <property type="term" value="F:oxidoreductase activity, acting on paired donors, with incorporation or reduction of molecular oxygen"/>
    <property type="evidence" value="ECO:0007669"/>
    <property type="project" value="InterPro"/>
</dbReference>
<dbReference type="PRINTS" id="PR00463">
    <property type="entry name" value="EP450I"/>
</dbReference>
<dbReference type="GO" id="GO:0004497">
    <property type="term" value="F:monooxygenase activity"/>
    <property type="evidence" value="ECO:0007669"/>
    <property type="project" value="InterPro"/>
</dbReference>
<accession>A0AAP0E3X2</accession>
<dbReference type="InterPro" id="IPR051382">
    <property type="entry name" value="CYP450_AA/FA_Hydroxylases"/>
</dbReference>
<reference evidence="1 2" key="1">
    <citation type="submission" date="2024-01" db="EMBL/GenBank/DDBJ databases">
        <title>Genome assemblies of Stephania.</title>
        <authorList>
            <person name="Yang L."/>
        </authorList>
    </citation>
    <scope>NUCLEOTIDE SEQUENCE [LARGE SCALE GENOMIC DNA]</scope>
    <source>
        <strain evidence="1">JXDWG</strain>
        <tissue evidence="1">Leaf</tissue>
    </source>
</reference>